<accession>A0AAV1QS61</accession>
<evidence type="ECO:0000256" key="1">
    <source>
        <dbReference type="SAM" id="Phobius"/>
    </source>
</evidence>
<protein>
    <submittedName>
        <fullName evidence="2">Uncharacterized protein</fullName>
    </submittedName>
</protein>
<keyword evidence="1" id="KW-0472">Membrane</keyword>
<keyword evidence="1" id="KW-1133">Transmembrane helix</keyword>
<name>A0AAV1QS61_9ROSI</name>
<dbReference type="Proteomes" id="UP001314170">
    <property type="component" value="Unassembled WGS sequence"/>
</dbReference>
<keyword evidence="1" id="KW-0812">Transmembrane</keyword>
<dbReference type="AlphaFoldDB" id="A0AAV1QS61"/>
<dbReference type="EMBL" id="CAWUPB010000030">
    <property type="protein sequence ID" value="CAK7322836.1"/>
    <property type="molecule type" value="Genomic_DNA"/>
</dbReference>
<gene>
    <name evidence="2" type="ORF">DCAF_LOCUS447</name>
</gene>
<comment type="caution">
    <text evidence="2">The sequence shown here is derived from an EMBL/GenBank/DDBJ whole genome shotgun (WGS) entry which is preliminary data.</text>
</comment>
<sequence>MADKKARRLYFNYDEPYTYSRKCKKLFWLKMENVEEDLEMQECSEPKISLHTPTKTIKVHSLQEVQPFRALVDRMLVDYHDLFYVPMGLLPQCSQDHGNPLLARDGFNGGEIIPTFKNRVNNAVGQRQERKRGEGGALWVISSKIVVSYTLLAAALPFFSSAIILFELA</sequence>
<proteinExistence type="predicted"/>
<feature type="transmembrane region" description="Helical" evidence="1">
    <location>
        <begin position="137"/>
        <end position="166"/>
    </location>
</feature>
<organism evidence="2 3">
    <name type="scientific">Dovyalis caffra</name>
    <dbReference type="NCBI Taxonomy" id="77055"/>
    <lineage>
        <taxon>Eukaryota</taxon>
        <taxon>Viridiplantae</taxon>
        <taxon>Streptophyta</taxon>
        <taxon>Embryophyta</taxon>
        <taxon>Tracheophyta</taxon>
        <taxon>Spermatophyta</taxon>
        <taxon>Magnoliopsida</taxon>
        <taxon>eudicotyledons</taxon>
        <taxon>Gunneridae</taxon>
        <taxon>Pentapetalae</taxon>
        <taxon>rosids</taxon>
        <taxon>fabids</taxon>
        <taxon>Malpighiales</taxon>
        <taxon>Salicaceae</taxon>
        <taxon>Flacourtieae</taxon>
        <taxon>Dovyalis</taxon>
    </lineage>
</organism>
<reference evidence="2 3" key="1">
    <citation type="submission" date="2024-01" db="EMBL/GenBank/DDBJ databases">
        <authorList>
            <person name="Waweru B."/>
        </authorList>
    </citation>
    <scope>NUCLEOTIDE SEQUENCE [LARGE SCALE GENOMIC DNA]</scope>
</reference>
<evidence type="ECO:0000313" key="2">
    <source>
        <dbReference type="EMBL" id="CAK7322836.1"/>
    </source>
</evidence>
<evidence type="ECO:0000313" key="3">
    <source>
        <dbReference type="Proteomes" id="UP001314170"/>
    </source>
</evidence>
<keyword evidence="3" id="KW-1185">Reference proteome</keyword>